<feature type="compositionally biased region" description="Acidic residues" evidence="1">
    <location>
        <begin position="65"/>
        <end position="75"/>
    </location>
</feature>
<reference evidence="2 3" key="1">
    <citation type="submission" date="2024-02" db="EMBL/GenBank/DDBJ databases">
        <authorList>
            <person name="Chen Y."/>
            <person name="Shah S."/>
            <person name="Dougan E. K."/>
            <person name="Thang M."/>
            <person name="Chan C."/>
        </authorList>
    </citation>
    <scope>NUCLEOTIDE SEQUENCE [LARGE SCALE GENOMIC DNA]</scope>
</reference>
<accession>A0ABP0JIM1</accession>
<feature type="compositionally biased region" description="Low complexity" evidence="1">
    <location>
        <begin position="47"/>
        <end position="63"/>
    </location>
</feature>
<gene>
    <name evidence="2" type="ORF">CCMP2556_LOCUS11544</name>
</gene>
<feature type="non-terminal residue" evidence="2">
    <location>
        <position position="1"/>
    </location>
</feature>
<sequence>DAKEEACTGNSKHLHLQTQKVQKKPRHWMNHQKNPKPKKGPKKKAAKANPAAKEAAKKTAPPADEVQDEAPEDSAEPPKKKPKVKKRGINLLPTAALQSAEVKEIDPKSHFQPSTERLEGKYKLLKSKCAKVKMHISGGCLAHFNNVGFPRAPCTTAAILLGEQKKSIVYASGLWVPAWEDQANMESWELSGEDFQEFCTKKEVTAVAMCLITPEDDAPDPSKLMVFDKLRQKCPSMLFALTCSDKKSTFYEYKEEGVNPVPIE</sequence>
<keyword evidence="3" id="KW-1185">Reference proteome</keyword>
<name>A0ABP0JIM1_9DINO</name>
<dbReference type="EMBL" id="CAXAMN010005554">
    <property type="protein sequence ID" value="CAK9014120.1"/>
    <property type="molecule type" value="Genomic_DNA"/>
</dbReference>
<dbReference type="Proteomes" id="UP001642484">
    <property type="component" value="Unassembled WGS sequence"/>
</dbReference>
<feature type="region of interest" description="Disordered" evidence="1">
    <location>
        <begin position="1"/>
        <end position="89"/>
    </location>
</feature>
<evidence type="ECO:0000313" key="3">
    <source>
        <dbReference type="Proteomes" id="UP001642484"/>
    </source>
</evidence>
<protein>
    <submittedName>
        <fullName evidence="2">Uncharacterized protein</fullName>
    </submittedName>
</protein>
<evidence type="ECO:0000313" key="2">
    <source>
        <dbReference type="EMBL" id="CAK9014120.1"/>
    </source>
</evidence>
<feature type="compositionally biased region" description="Polar residues" evidence="1">
    <location>
        <begin position="8"/>
        <end position="20"/>
    </location>
</feature>
<feature type="non-terminal residue" evidence="2">
    <location>
        <position position="264"/>
    </location>
</feature>
<organism evidence="2 3">
    <name type="scientific">Durusdinium trenchii</name>
    <dbReference type="NCBI Taxonomy" id="1381693"/>
    <lineage>
        <taxon>Eukaryota</taxon>
        <taxon>Sar</taxon>
        <taxon>Alveolata</taxon>
        <taxon>Dinophyceae</taxon>
        <taxon>Suessiales</taxon>
        <taxon>Symbiodiniaceae</taxon>
        <taxon>Durusdinium</taxon>
    </lineage>
</organism>
<proteinExistence type="predicted"/>
<feature type="compositionally biased region" description="Basic residues" evidence="1">
    <location>
        <begin position="21"/>
        <end position="46"/>
    </location>
</feature>
<evidence type="ECO:0000256" key="1">
    <source>
        <dbReference type="SAM" id="MobiDB-lite"/>
    </source>
</evidence>
<comment type="caution">
    <text evidence="2">The sequence shown here is derived from an EMBL/GenBank/DDBJ whole genome shotgun (WGS) entry which is preliminary data.</text>
</comment>